<name>A0AAV2TPE2_CALDB</name>
<comment type="caution">
    <text evidence="2">The sequence shown here is derived from an EMBL/GenBank/DDBJ whole genome shotgun (WGS) entry which is preliminary data.</text>
</comment>
<evidence type="ECO:0000313" key="3">
    <source>
        <dbReference type="Proteomes" id="UP001497525"/>
    </source>
</evidence>
<organism evidence="2 3">
    <name type="scientific">Calicophoron daubneyi</name>
    <name type="common">Rumen fluke</name>
    <name type="synonym">Paramphistomum daubneyi</name>
    <dbReference type="NCBI Taxonomy" id="300641"/>
    <lineage>
        <taxon>Eukaryota</taxon>
        <taxon>Metazoa</taxon>
        <taxon>Spiralia</taxon>
        <taxon>Lophotrochozoa</taxon>
        <taxon>Platyhelminthes</taxon>
        <taxon>Trematoda</taxon>
        <taxon>Digenea</taxon>
        <taxon>Plagiorchiida</taxon>
        <taxon>Pronocephalata</taxon>
        <taxon>Paramphistomoidea</taxon>
        <taxon>Paramphistomidae</taxon>
        <taxon>Calicophoron</taxon>
    </lineage>
</organism>
<reference evidence="2" key="1">
    <citation type="submission" date="2024-06" db="EMBL/GenBank/DDBJ databases">
        <authorList>
            <person name="Liu X."/>
            <person name="Lenzi L."/>
            <person name="Haldenby T S."/>
            <person name="Uol C."/>
        </authorList>
    </citation>
    <scope>NUCLEOTIDE SEQUENCE</scope>
</reference>
<feature type="region of interest" description="Disordered" evidence="1">
    <location>
        <begin position="68"/>
        <end position="91"/>
    </location>
</feature>
<accession>A0AAV2TPE2</accession>
<sequence length="715" mass="80258">MDGVTLAESLLYRDYEETQRMIRLCAPSENCQPCTKGEVCVHRKLLEGHKANESNCLAENLSSRLFCPSPPDEPAAPPAEVQYPSREATNRDTFDVRNLHANPNPLIRATSPRRDCDLHQCHLSLGKITSDNSSCKTDILNHQRAYSMTQKLPVLCHAGVLSSVNLAERSNVYGVSQQSATCGAVRANSNDEMQIPMFCYHPEIARQKEMESHQQCIFPHKTTNLFQCTSEGMHGDTLTDDTRHSSEQSGDRELLAAFELTKTANPEGEEQKTEGLGGVTSRFLPFPDGLKQLGSQRHANAVCEIRESQKLDLNINTRKETQHSNFPSEHQNCELFSTDQLGFALNSLGQLRGQTMKNPTPREIKTLKENEQNLAKSSKTCSELHETMVDAQDRPCINFVQKLQTQFRRLCEQRRLLDKEFKEMKMKFCSSLPRDSVQFVNTTEGNVLSNRDSHYHLSEFVNRLEKLRSVSLPAHVHKVLRCWETNIQQFDAERNELGAVFTWPDCTKVTLGKRVRTVLWSVIQILDSDTPTNYPQAVHLLEQITAQNIATEYGVIENPLGFPLASLDASVRSNNPMSNPASELNLRVEASKIPESNCFPHLRSLLLVPGAPGSTNMCWSNRSFPHYQRAMFQHPTSYIHDGLIIPDQPNSIAPGQVTPLYAQRALVFSTNARPPTQTALIMPPSFVTGTLTRNLPFGSQQPYSLSAGSCFEDHL</sequence>
<gene>
    <name evidence="2" type="ORF">CDAUBV1_LOCUS14150</name>
</gene>
<dbReference type="EMBL" id="CAXLJL010000589">
    <property type="protein sequence ID" value="CAL5139103.1"/>
    <property type="molecule type" value="Genomic_DNA"/>
</dbReference>
<protein>
    <submittedName>
        <fullName evidence="2">Uncharacterized protein</fullName>
    </submittedName>
</protein>
<feature type="compositionally biased region" description="Pro residues" evidence="1">
    <location>
        <begin position="68"/>
        <end position="77"/>
    </location>
</feature>
<dbReference type="AlphaFoldDB" id="A0AAV2TPE2"/>
<proteinExistence type="predicted"/>
<evidence type="ECO:0000313" key="2">
    <source>
        <dbReference type="EMBL" id="CAL5139103.1"/>
    </source>
</evidence>
<dbReference type="Proteomes" id="UP001497525">
    <property type="component" value="Unassembled WGS sequence"/>
</dbReference>
<evidence type="ECO:0000256" key="1">
    <source>
        <dbReference type="SAM" id="MobiDB-lite"/>
    </source>
</evidence>